<organism evidence="3 4">
    <name type="scientific">Candidatus Nitrobium versatile</name>
    <dbReference type="NCBI Taxonomy" id="2884831"/>
    <lineage>
        <taxon>Bacteria</taxon>
        <taxon>Pseudomonadati</taxon>
        <taxon>Nitrospirota</taxon>
        <taxon>Nitrospiria</taxon>
        <taxon>Nitrospirales</taxon>
        <taxon>Nitrospiraceae</taxon>
        <taxon>Candidatus Nitrobium</taxon>
    </lineage>
</organism>
<dbReference type="InterPro" id="IPR014729">
    <property type="entry name" value="Rossmann-like_a/b/a_fold"/>
</dbReference>
<proteinExistence type="inferred from homology"/>
<dbReference type="PANTHER" id="PTHR46268">
    <property type="entry name" value="STRESS RESPONSE PROTEIN NHAX"/>
    <property type="match status" value="1"/>
</dbReference>
<evidence type="ECO:0000256" key="1">
    <source>
        <dbReference type="ARBA" id="ARBA00008791"/>
    </source>
</evidence>
<name>A0A953JAM4_9BACT</name>
<dbReference type="AlphaFoldDB" id="A0A953JAM4"/>
<dbReference type="Gene3D" id="3.40.50.620">
    <property type="entry name" value="HUPs"/>
    <property type="match status" value="2"/>
</dbReference>
<dbReference type="CDD" id="cd00293">
    <property type="entry name" value="USP-like"/>
    <property type="match status" value="2"/>
</dbReference>
<feature type="domain" description="UspA" evidence="2">
    <location>
        <begin position="28"/>
        <end position="164"/>
    </location>
</feature>
<dbReference type="EMBL" id="JAIOIV010000028">
    <property type="protein sequence ID" value="MBZ0155289.1"/>
    <property type="molecule type" value="Genomic_DNA"/>
</dbReference>
<dbReference type="InterPro" id="IPR006015">
    <property type="entry name" value="Universal_stress_UspA"/>
</dbReference>
<evidence type="ECO:0000313" key="3">
    <source>
        <dbReference type="EMBL" id="MBZ0155289.1"/>
    </source>
</evidence>
<evidence type="ECO:0000313" key="4">
    <source>
        <dbReference type="Proteomes" id="UP000705867"/>
    </source>
</evidence>
<comment type="caution">
    <text evidence="3">The sequence shown here is derived from an EMBL/GenBank/DDBJ whole genome shotgun (WGS) entry which is preliminary data.</text>
</comment>
<dbReference type="InterPro" id="IPR006016">
    <property type="entry name" value="UspA"/>
</dbReference>
<dbReference type="PRINTS" id="PR01438">
    <property type="entry name" value="UNVRSLSTRESS"/>
</dbReference>
<dbReference type="PANTHER" id="PTHR46268:SF6">
    <property type="entry name" value="UNIVERSAL STRESS PROTEIN UP12"/>
    <property type="match status" value="1"/>
</dbReference>
<evidence type="ECO:0000259" key="2">
    <source>
        <dbReference type="Pfam" id="PF00582"/>
    </source>
</evidence>
<dbReference type="SUPFAM" id="SSF52402">
    <property type="entry name" value="Adenine nucleotide alpha hydrolases-like"/>
    <property type="match status" value="2"/>
</dbReference>
<accession>A0A953JAM4</accession>
<protein>
    <submittedName>
        <fullName evidence="3">Universal stress protein</fullName>
    </submittedName>
</protein>
<reference evidence="3" key="2">
    <citation type="submission" date="2021-08" db="EMBL/GenBank/DDBJ databases">
        <authorList>
            <person name="Dalcin Martins P."/>
        </authorList>
    </citation>
    <scope>NUCLEOTIDE SEQUENCE</scope>
    <source>
        <strain evidence="3">MAG_39</strain>
    </source>
</reference>
<dbReference type="Proteomes" id="UP000705867">
    <property type="component" value="Unassembled WGS sequence"/>
</dbReference>
<dbReference type="Pfam" id="PF00582">
    <property type="entry name" value="Usp"/>
    <property type="match status" value="2"/>
</dbReference>
<gene>
    <name evidence="3" type="ORF">K8I29_03630</name>
</gene>
<comment type="similarity">
    <text evidence="1">Belongs to the universal stress protein A family.</text>
</comment>
<reference evidence="3" key="1">
    <citation type="journal article" date="2021" name="bioRxiv">
        <title>Unraveling nitrogen, sulfur and carbon metabolic pathways and microbial community transcriptional responses to substrate deprivation and toxicity stresses in a bioreactor mimicking anoxic brackish coastal sediment conditions.</title>
        <authorList>
            <person name="Martins P.D."/>
            <person name="Echeveste M.J."/>
            <person name="Arshad A."/>
            <person name="Kurth J."/>
            <person name="Ouboter H."/>
            <person name="Jetten M.S.M."/>
            <person name="Welte C.U."/>
        </authorList>
    </citation>
    <scope>NUCLEOTIDE SEQUENCE</scope>
    <source>
        <strain evidence="3">MAG_39</strain>
    </source>
</reference>
<feature type="domain" description="UspA" evidence="2">
    <location>
        <begin position="174"/>
        <end position="311"/>
    </location>
</feature>
<sequence>MCTENDRAGEMPDQSGTASAAAAEQAVYKTILVAFDGSEFSRSALREASLRTRRYGGKVIMVHAVYFDEEEFGAAPEQLEKRFDLGRKICFQAKEEVSSEYGIAVESVICQGDPPEVITAMARERGADLIALGTHGRKGLRRMLMGSVTSQVVLDAPCDVMVVRKPCSDCTGSYESVLVPFDGSASSRRALQRACSLAKSDGADITVLYVIPRYEEMVEFLRTGSIRKSLHGEAERIIGEARNEALSSGISAASLVREGAAPESIVEVARMLESQLIVMGSHGWKGVERAIMGSTAERVITNAPCPVLVVK</sequence>